<evidence type="ECO:0008006" key="4">
    <source>
        <dbReference type="Google" id="ProtNLM"/>
    </source>
</evidence>
<reference evidence="3" key="1">
    <citation type="journal article" date="2019" name="Int. J. Syst. Evol. Microbiol.">
        <title>The Global Catalogue of Microorganisms (GCM) 10K type strain sequencing project: providing services to taxonomists for standard genome sequencing and annotation.</title>
        <authorList>
            <consortium name="The Broad Institute Genomics Platform"/>
            <consortium name="The Broad Institute Genome Sequencing Center for Infectious Disease"/>
            <person name="Wu L."/>
            <person name="Ma J."/>
        </authorList>
    </citation>
    <scope>NUCLEOTIDE SEQUENCE [LARGE SCALE GENOMIC DNA]</scope>
    <source>
        <strain evidence="3">JCM 18081</strain>
    </source>
</reference>
<feature type="compositionally biased region" description="Pro residues" evidence="1">
    <location>
        <begin position="318"/>
        <end position="327"/>
    </location>
</feature>
<sequence>MQDAADVPAWPVYDLTVHEDGRVLVSGPLVPTSGHATRAAALDVVAHVAAGLGRAVRATAAEPGGAVWRLIVSPEGEVSEVPDSAARATGPKRRRSRRRGRSAATGATATSPTAADAPAISPPPVGTPAAGRTAVGVPVTGTTVTGATPPGSSTPLPASAARREPQAYKEPQAYPESLEQVENHLAAGRADRAGALAALLDTRATATLGVSHPDTLRIREVRARATALAGDPVGGIQLYRDVAERWHYRGNAEQAEAVASRAERLWKQIPQVDEALTAGVAVIRMRSQMPGPGGDALTAVLAHRESLLRAYATANTPAPLPPPPPEPAVDKSPAPQKPRATMSWERPAVDDTMRLQSAG</sequence>
<feature type="compositionally biased region" description="Low complexity" evidence="1">
    <location>
        <begin position="102"/>
        <end position="119"/>
    </location>
</feature>
<feature type="region of interest" description="Disordered" evidence="1">
    <location>
        <begin position="76"/>
        <end position="164"/>
    </location>
</feature>
<evidence type="ECO:0000313" key="3">
    <source>
        <dbReference type="Proteomes" id="UP001501265"/>
    </source>
</evidence>
<name>A0ABP9B1T3_9ACTN</name>
<dbReference type="EMBL" id="BAABIG010000010">
    <property type="protein sequence ID" value="GAA4788382.1"/>
    <property type="molecule type" value="Genomic_DNA"/>
</dbReference>
<feature type="region of interest" description="Disordered" evidence="1">
    <location>
        <begin position="314"/>
        <end position="359"/>
    </location>
</feature>
<protein>
    <recommendedName>
        <fullName evidence="4">Tetratricopeptide repeat protein</fullName>
    </recommendedName>
</protein>
<gene>
    <name evidence="2" type="ORF">GCM10023220_11130</name>
</gene>
<keyword evidence="3" id="KW-1185">Reference proteome</keyword>
<evidence type="ECO:0000313" key="2">
    <source>
        <dbReference type="EMBL" id="GAA4788382.1"/>
    </source>
</evidence>
<accession>A0ABP9B1T3</accession>
<dbReference type="Proteomes" id="UP001501265">
    <property type="component" value="Unassembled WGS sequence"/>
</dbReference>
<feature type="compositionally biased region" description="Low complexity" evidence="1">
    <location>
        <begin position="128"/>
        <end position="160"/>
    </location>
</feature>
<feature type="compositionally biased region" description="Basic residues" evidence="1">
    <location>
        <begin position="90"/>
        <end position="101"/>
    </location>
</feature>
<proteinExistence type="predicted"/>
<evidence type="ECO:0000256" key="1">
    <source>
        <dbReference type="SAM" id="MobiDB-lite"/>
    </source>
</evidence>
<comment type="caution">
    <text evidence="2">The sequence shown here is derived from an EMBL/GenBank/DDBJ whole genome shotgun (WGS) entry which is preliminary data.</text>
</comment>
<organism evidence="2 3">
    <name type="scientific">Streptomyces ziwulingensis</name>
    <dbReference type="NCBI Taxonomy" id="1045501"/>
    <lineage>
        <taxon>Bacteria</taxon>
        <taxon>Bacillati</taxon>
        <taxon>Actinomycetota</taxon>
        <taxon>Actinomycetes</taxon>
        <taxon>Kitasatosporales</taxon>
        <taxon>Streptomycetaceae</taxon>
        <taxon>Streptomyces</taxon>
    </lineage>
</organism>